<dbReference type="Pfam" id="PF20447">
    <property type="entry name" value="DUF6704"/>
    <property type="match status" value="1"/>
</dbReference>
<accession>A0A967AXT7</accession>
<feature type="region of interest" description="Disordered" evidence="1">
    <location>
        <begin position="68"/>
        <end position="88"/>
    </location>
</feature>
<feature type="transmembrane region" description="Helical" evidence="2">
    <location>
        <begin position="39"/>
        <end position="58"/>
    </location>
</feature>
<protein>
    <submittedName>
        <fullName evidence="3">Uncharacterized protein</fullName>
    </submittedName>
</protein>
<proteinExistence type="predicted"/>
<evidence type="ECO:0000256" key="2">
    <source>
        <dbReference type="SAM" id="Phobius"/>
    </source>
</evidence>
<evidence type="ECO:0000313" key="4">
    <source>
        <dbReference type="Proteomes" id="UP000744769"/>
    </source>
</evidence>
<dbReference type="InterPro" id="IPR046550">
    <property type="entry name" value="DUF6704"/>
</dbReference>
<comment type="caution">
    <text evidence="3">The sequence shown here is derived from an EMBL/GenBank/DDBJ whole genome shotgun (WGS) entry which is preliminary data.</text>
</comment>
<dbReference type="NCBIfam" id="NF041681">
    <property type="entry name" value="HGxxPAAW"/>
    <property type="match status" value="1"/>
</dbReference>
<reference evidence="3" key="1">
    <citation type="submission" date="2020-03" db="EMBL/GenBank/DDBJ databases">
        <title>Draft sequencing of Calidifontibacter sp. DB0510.</title>
        <authorList>
            <person name="Kim D.-U."/>
        </authorList>
    </citation>
    <scope>NUCLEOTIDE SEQUENCE</scope>
    <source>
        <strain evidence="3">DB0510</strain>
    </source>
</reference>
<keyword evidence="2" id="KW-1133">Transmembrane helix</keyword>
<dbReference type="EMBL" id="JAAOIV010000002">
    <property type="protein sequence ID" value="NHN54981.1"/>
    <property type="molecule type" value="Genomic_DNA"/>
</dbReference>
<gene>
    <name evidence="3" type="ORF">G9U51_04170</name>
</gene>
<sequence length="88" mass="8985">MAETDHVDHGNSVAAWTGVSLLILGALFVGIGIFFASSLWWIIGIVVAAVGLVAGLALKAAGFGNQNREEQHDAVPTGATDPESAARG</sequence>
<keyword evidence="2" id="KW-0812">Transmembrane</keyword>
<keyword evidence="4" id="KW-1185">Reference proteome</keyword>
<organism evidence="3 4">
    <name type="scientific">Metallococcus carri</name>
    <dbReference type="NCBI Taxonomy" id="1656884"/>
    <lineage>
        <taxon>Bacteria</taxon>
        <taxon>Bacillati</taxon>
        <taxon>Actinomycetota</taxon>
        <taxon>Actinomycetes</taxon>
        <taxon>Micrococcales</taxon>
        <taxon>Dermacoccaceae</taxon>
        <taxon>Metallococcus</taxon>
    </lineage>
</organism>
<name>A0A967AXT7_9MICO</name>
<dbReference type="RefSeq" id="WP_166193623.1">
    <property type="nucleotide sequence ID" value="NZ_JAAOIV010000002.1"/>
</dbReference>
<evidence type="ECO:0000313" key="3">
    <source>
        <dbReference type="EMBL" id="NHN54981.1"/>
    </source>
</evidence>
<dbReference type="AlphaFoldDB" id="A0A967AXT7"/>
<feature type="transmembrane region" description="Helical" evidence="2">
    <location>
        <begin position="12"/>
        <end position="33"/>
    </location>
</feature>
<evidence type="ECO:0000256" key="1">
    <source>
        <dbReference type="SAM" id="MobiDB-lite"/>
    </source>
</evidence>
<dbReference type="Proteomes" id="UP000744769">
    <property type="component" value="Unassembled WGS sequence"/>
</dbReference>
<keyword evidence="2" id="KW-0472">Membrane</keyword>